<sequence>MDHCSRTSSQIRIANTISRQYSKDVKKKLTLIDAVFLRFLARTLETRKLAITYINSTTQLDDEGTLNTFLPVEESIQLANRITRSREFFVGGSVSELRELADSNPQAYEELTKINIDNINRSTRNNLPFAACKPPIQNIETDAYKQPLQTSYVLPNPVLRHLPLSMLKRDIFEVVGQMSLLESSEDIQKEPPKPPSLQSYQCELQVGQSEHRQPCIVTLMQNPYGTPASGLFAPNTQIKITNAVPRLAAQFIPLILASKPQQIKPDTSKIIAEVQNFQNHLRTSVPPPMAVDMQLQ</sequence>
<dbReference type="AlphaFoldDB" id="A0A5J4UZ04"/>
<comment type="caution">
    <text evidence="1">The sequence shown here is derived from an EMBL/GenBank/DDBJ whole genome shotgun (WGS) entry which is preliminary data.</text>
</comment>
<organism evidence="1 2">
    <name type="scientific">Streblomastix strix</name>
    <dbReference type="NCBI Taxonomy" id="222440"/>
    <lineage>
        <taxon>Eukaryota</taxon>
        <taxon>Metamonada</taxon>
        <taxon>Preaxostyla</taxon>
        <taxon>Oxymonadida</taxon>
        <taxon>Streblomastigidae</taxon>
        <taxon>Streblomastix</taxon>
    </lineage>
</organism>
<evidence type="ECO:0000313" key="2">
    <source>
        <dbReference type="Proteomes" id="UP000324800"/>
    </source>
</evidence>
<accession>A0A5J4UZ04</accession>
<name>A0A5J4UZ04_9EUKA</name>
<dbReference type="EMBL" id="SNRW01011215">
    <property type="protein sequence ID" value="KAA6375454.1"/>
    <property type="molecule type" value="Genomic_DNA"/>
</dbReference>
<protein>
    <submittedName>
        <fullName evidence="1">Uncharacterized protein</fullName>
    </submittedName>
</protein>
<dbReference type="Proteomes" id="UP000324800">
    <property type="component" value="Unassembled WGS sequence"/>
</dbReference>
<proteinExistence type="predicted"/>
<reference evidence="1 2" key="1">
    <citation type="submission" date="2019-03" db="EMBL/GenBank/DDBJ databases">
        <title>Single cell metagenomics reveals metabolic interactions within the superorganism composed of flagellate Streblomastix strix and complex community of Bacteroidetes bacteria on its surface.</title>
        <authorList>
            <person name="Treitli S.C."/>
            <person name="Kolisko M."/>
            <person name="Husnik F."/>
            <person name="Keeling P."/>
            <person name="Hampl V."/>
        </authorList>
    </citation>
    <scope>NUCLEOTIDE SEQUENCE [LARGE SCALE GENOMIC DNA]</scope>
    <source>
        <strain evidence="1">ST1C</strain>
    </source>
</reference>
<gene>
    <name evidence="1" type="ORF">EZS28_029020</name>
</gene>
<evidence type="ECO:0000313" key="1">
    <source>
        <dbReference type="EMBL" id="KAA6375454.1"/>
    </source>
</evidence>